<evidence type="ECO:0000256" key="3">
    <source>
        <dbReference type="ARBA" id="ARBA00022723"/>
    </source>
</evidence>
<dbReference type="Proteomes" id="UP001060336">
    <property type="component" value="Chromosome"/>
</dbReference>
<keyword evidence="8" id="KW-1185">Reference proteome</keyword>
<dbReference type="KEGG" id="naci:NUH88_11945"/>
<dbReference type="AlphaFoldDB" id="A0A9J7ANG3"/>
<evidence type="ECO:0000256" key="2">
    <source>
        <dbReference type="ARBA" id="ARBA00007749"/>
    </source>
</evidence>
<evidence type="ECO:0000259" key="6">
    <source>
        <dbReference type="SMART" id="SM00849"/>
    </source>
</evidence>
<comment type="similarity">
    <text evidence="2">Belongs to the metallo-beta-lactamase superfamily.</text>
</comment>
<dbReference type="Gene3D" id="3.60.15.10">
    <property type="entry name" value="Ribonuclease Z/Hydroxyacylglutathione hydrolase-like"/>
    <property type="match status" value="1"/>
</dbReference>
<dbReference type="RefSeq" id="WP_257766637.1">
    <property type="nucleotide sequence ID" value="NZ_CP102480.1"/>
</dbReference>
<feature type="domain" description="Metallo-beta-lactamase" evidence="6">
    <location>
        <begin position="39"/>
        <end position="239"/>
    </location>
</feature>
<evidence type="ECO:0000256" key="4">
    <source>
        <dbReference type="ARBA" id="ARBA00022801"/>
    </source>
</evidence>
<dbReference type="GO" id="GO:0046872">
    <property type="term" value="F:metal ion binding"/>
    <property type="evidence" value="ECO:0007669"/>
    <property type="project" value="UniProtKB-KW"/>
</dbReference>
<evidence type="ECO:0000313" key="7">
    <source>
        <dbReference type="EMBL" id="UUX48129.1"/>
    </source>
</evidence>
<dbReference type="CDD" id="cd07729">
    <property type="entry name" value="AHL_lactonase_MBL-fold"/>
    <property type="match status" value="1"/>
</dbReference>
<sequence length="267" mass="29750">MSGKEVYEVFAIRYAHNAKRMRNENFVFADAHDVPMPLDYFVWVIRNQNRTFVVDTGFGEVASLKRGAPLLRSTTEALALLGIEAASVEDVILTHMHYDHAGGIGEFPNATFHIQDSEMAFATGRCMCFEAIQRPFEVEDVVAMVRKIYGGQAKFHDGDAELAPGVSIHKIGGHSAGLMCVRVWTERGWVVLASDCAHFYENIRERKPFVICYDLGAMMNGFNTIELLADSPDHIVPGHDPLVMDYYPAPSPELEGAVVRLDVMPKT</sequence>
<comment type="cofactor">
    <cofactor evidence="1">
        <name>Zn(2+)</name>
        <dbReference type="ChEBI" id="CHEBI:29105"/>
    </cofactor>
</comment>
<keyword evidence="3" id="KW-0479">Metal-binding</keyword>
<evidence type="ECO:0000256" key="5">
    <source>
        <dbReference type="ARBA" id="ARBA00022833"/>
    </source>
</evidence>
<keyword evidence="5" id="KW-0862">Zinc</keyword>
<reference evidence="7" key="1">
    <citation type="submission" date="2022-08" db="EMBL/GenBank/DDBJ databases">
        <title>Nisaea acidiphila sp. nov., isolated from a marine algal debris and emended description of the genus Nisaea Urios et al. 2008.</title>
        <authorList>
            <person name="Kwon K."/>
        </authorList>
    </citation>
    <scope>NUCLEOTIDE SEQUENCE</scope>
    <source>
        <strain evidence="7">MEBiC11861</strain>
    </source>
</reference>
<organism evidence="7 8">
    <name type="scientific">Nisaea acidiphila</name>
    <dbReference type="NCBI Taxonomy" id="1862145"/>
    <lineage>
        <taxon>Bacteria</taxon>
        <taxon>Pseudomonadati</taxon>
        <taxon>Pseudomonadota</taxon>
        <taxon>Alphaproteobacteria</taxon>
        <taxon>Rhodospirillales</taxon>
        <taxon>Thalassobaculaceae</taxon>
        <taxon>Nisaea</taxon>
    </lineage>
</organism>
<evidence type="ECO:0000313" key="8">
    <source>
        <dbReference type="Proteomes" id="UP001060336"/>
    </source>
</evidence>
<dbReference type="InterPro" id="IPR051013">
    <property type="entry name" value="MBL_superfamily_lactonases"/>
</dbReference>
<dbReference type="SMART" id="SM00849">
    <property type="entry name" value="Lactamase_B"/>
    <property type="match status" value="1"/>
</dbReference>
<dbReference type="InterPro" id="IPR036866">
    <property type="entry name" value="RibonucZ/Hydroxyglut_hydro"/>
</dbReference>
<accession>A0A9J7ANG3</accession>
<dbReference type="PANTHER" id="PTHR42978">
    <property type="entry name" value="QUORUM-QUENCHING LACTONASE YTNP-RELATED-RELATED"/>
    <property type="match status" value="1"/>
</dbReference>
<keyword evidence="4" id="KW-0378">Hydrolase</keyword>
<name>A0A9J7ANG3_9PROT</name>
<gene>
    <name evidence="7" type="ORF">NUH88_11945</name>
</gene>
<proteinExistence type="inferred from homology"/>
<dbReference type="GO" id="GO:0016787">
    <property type="term" value="F:hydrolase activity"/>
    <property type="evidence" value="ECO:0007669"/>
    <property type="project" value="UniProtKB-KW"/>
</dbReference>
<evidence type="ECO:0000256" key="1">
    <source>
        <dbReference type="ARBA" id="ARBA00001947"/>
    </source>
</evidence>
<dbReference type="InterPro" id="IPR001279">
    <property type="entry name" value="Metallo-B-lactamas"/>
</dbReference>
<dbReference type="SUPFAM" id="SSF56281">
    <property type="entry name" value="Metallo-hydrolase/oxidoreductase"/>
    <property type="match status" value="1"/>
</dbReference>
<dbReference type="Pfam" id="PF00753">
    <property type="entry name" value="Lactamase_B"/>
    <property type="match status" value="1"/>
</dbReference>
<dbReference type="PANTHER" id="PTHR42978:SF7">
    <property type="entry name" value="METALLO-HYDROLASE RV2300C-RELATED"/>
    <property type="match status" value="1"/>
</dbReference>
<dbReference type="EMBL" id="CP102480">
    <property type="protein sequence ID" value="UUX48129.1"/>
    <property type="molecule type" value="Genomic_DNA"/>
</dbReference>
<protein>
    <submittedName>
        <fullName evidence="7">N-acyl homoserine lactonase family protein</fullName>
    </submittedName>
</protein>